<dbReference type="AlphaFoldDB" id="A0A0A9U0V7"/>
<proteinExistence type="predicted"/>
<sequence>MSKTIDTREQQNGRQHNTNR</sequence>
<organism evidence="2">
    <name type="scientific">Arundo donax</name>
    <name type="common">Giant reed</name>
    <name type="synonym">Donax arundinaceus</name>
    <dbReference type="NCBI Taxonomy" id="35708"/>
    <lineage>
        <taxon>Eukaryota</taxon>
        <taxon>Viridiplantae</taxon>
        <taxon>Streptophyta</taxon>
        <taxon>Embryophyta</taxon>
        <taxon>Tracheophyta</taxon>
        <taxon>Spermatophyta</taxon>
        <taxon>Magnoliopsida</taxon>
        <taxon>Liliopsida</taxon>
        <taxon>Poales</taxon>
        <taxon>Poaceae</taxon>
        <taxon>PACMAD clade</taxon>
        <taxon>Arundinoideae</taxon>
        <taxon>Arundineae</taxon>
        <taxon>Arundo</taxon>
    </lineage>
</organism>
<protein>
    <submittedName>
        <fullName evidence="2">Uncharacterized protein</fullName>
    </submittedName>
</protein>
<evidence type="ECO:0000256" key="1">
    <source>
        <dbReference type="SAM" id="MobiDB-lite"/>
    </source>
</evidence>
<dbReference type="EMBL" id="GBRH01280303">
    <property type="protein sequence ID" value="JAD17592.1"/>
    <property type="molecule type" value="Transcribed_RNA"/>
</dbReference>
<accession>A0A0A9U0V7</accession>
<reference evidence="2" key="1">
    <citation type="submission" date="2014-09" db="EMBL/GenBank/DDBJ databases">
        <authorList>
            <person name="Magalhaes I.L.F."/>
            <person name="Oliveira U."/>
            <person name="Santos F.R."/>
            <person name="Vidigal T.H.D.A."/>
            <person name="Brescovit A.D."/>
            <person name="Santos A.J."/>
        </authorList>
    </citation>
    <scope>NUCLEOTIDE SEQUENCE</scope>
    <source>
        <tissue evidence="2">Shoot tissue taken approximately 20 cm above the soil surface</tissue>
    </source>
</reference>
<reference evidence="2" key="2">
    <citation type="journal article" date="2015" name="Data Brief">
        <title>Shoot transcriptome of the giant reed, Arundo donax.</title>
        <authorList>
            <person name="Barrero R.A."/>
            <person name="Guerrero F.D."/>
            <person name="Moolhuijzen P."/>
            <person name="Goolsby J.A."/>
            <person name="Tidwell J."/>
            <person name="Bellgard S.E."/>
            <person name="Bellgard M.I."/>
        </authorList>
    </citation>
    <scope>NUCLEOTIDE SEQUENCE</scope>
    <source>
        <tissue evidence="2">Shoot tissue taken approximately 20 cm above the soil surface</tissue>
    </source>
</reference>
<name>A0A0A9U0V7_ARUDO</name>
<evidence type="ECO:0000313" key="2">
    <source>
        <dbReference type="EMBL" id="JAD17592.1"/>
    </source>
</evidence>
<feature type="region of interest" description="Disordered" evidence="1">
    <location>
        <begin position="1"/>
        <end position="20"/>
    </location>
</feature>
<feature type="compositionally biased region" description="Basic and acidic residues" evidence="1">
    <location>
        <begin position="1"/>
        <end position="11"/>
    </location>
</feature>